<dbReference type="GO" id="GO:0005737">
    <property type="term" value="C:cytoplasm"/>
    <property type="evidence" value="ECO:0007669"/>
    <property type="project" value="UniProtKB-SubCell"/>
</dbReference>
<evidence type="ECO:0000256" key="14">
    <source>
        <dbReference type="ARBA" id="ARBA00024827"/>
    </source>
</evidence>
<evidence type="ECO:0000256" key="7">
    <source>
        <dbReference type="ARBA" id="ARBA00022490"/>
    </source>
</evidence>
<dbReference type="AlphaFoldDB" id="A0A841D7K2"/>
<protein>
    <recommendedName>
        <fullName evidence="5">Oxygen sensor histidine kinase NreB</fullName>
        <ecNumber evidence="4">2.7.13.3</ecNumber>
    </recommendedName>
    <alternativeName>
        <fullName evidence="15">Nitrogen regulation protein B</fullName>
    </alternativeName>
</protein>
<dbReference type="InterPro" id="IPR050482">
    <property type="entry name" value="Sensor_HK_TwoCompSys"/>
</dbReference>
<evidence type="ECO:0000313" key="20">
    <source>
        <dbReference type="EMBL" id="MBB5965449.1"/>
    </source>
</evidence>
<comment type="subcellular location">
    <subcellularLocation>
        <location evidence="3">Cytoplasm</location>
    </subcellularLocation>
</comment>
<feature type="region of interest" description="Disordered" evidence="17">
    <location>
        <begin position="411"/>
        <end position="454"/>
    </location>
</feature>
<keyword evidence="11" id="KW-0408">Iron</keyword>
<dbReference type="EC" id="2.7.13.3" evidence="4"/>
<keyword evidence="6" id="KW-0004">4Fe-4S</keyword>
<keyword evidence="18" id="KW-0472">Membrane</keyword>
<dbReference type="InterPro" id="IPR004358">
    <property type="entry name" value="Sig_transdc_His_kin-like_C"/>
</dbReference>
<dbReference type="SUPFAM" id="SSF55874">
    <property type="entry name" value="ATPase domain of HSP90 chaperone/DNA topoisomerase II/histidine kinase"/>
    <property type="match status" value="1"/>
</dbReference>
<evidence type="ECO:0000259" key="19">
    <source>
        <dbReference type="PROSITE" id="PS50109"/>
    </source>
</evidence>
<dbReference type="InterPro" id="IPR005467">
    <property type="entry name" value="His_kinase_dom"/>
</dbReference>
<evidence type="ECO:0000256" key="5">
    <source>
        <dbReference type="ARBA" id="ARBA00017322"/>
    </source>
</evidence>
<feature type="domain" description="Histidine kinase" evidence="19">
    <location>
        <begin position="326"/>
        <end position="412"/>
    </location>
</feature>
<evidence type="ECO:0000256" key="11">
    <source>
        <dbReference type="ARBA" id="ARBA00023004"/>
    </source>
</evidence>
<evidence type="ECO:0000256" key="15">
    <source>
        <dbReference type="ARBA" id="ARBA00030800"/>
    </source>
</evidence>
<comment type="function">
    <text evidence="14">Member of the two-component regulatory system NreB/NreC involved in the control of dissimilatory nitrate/nitrite reduction in response to oxygen. NreB functions as a direct oxygen sensor histidine kinase which is autophosphorylated, in the absence of oxygen, probably at the conserved histidine residue, and transfers its phosphate group probably to a conserved aspartate residue of NreC. NreB/NreC activates the expression of the nitrate (narGHJI) and nitrite (nir) reductase operons, as well as the putative nitrate transporter gene narT.</text>
</comment>
<evidence type="ECO:0000256" key="3">
    <source>
        <dbReference type="ARBA" id="ARBA00004496"/>
    </source>
</evidence>
<keyword evidence="12" id="KW-0902">Two-component regulatory system</keyword>
<dbReference type="GO" id="GO:0046983">
    <property type="term" value="F:protein dimerization activity"/>
    <property type="evidence" value="ECO:0007669"/>
    <property type="project" value="InterPro"/>
</dbReference>
<gene>
    <name evidence="20" type="ORF">FHS22_004739</name>
</gene>
<dbReference type="Proteomes" id="UP000562352">
    <property type="component" value="Unassembled WGS sequence"/>
</dbReference>
<evidence type="ECO:0000313" key="21">
    <source>
        <dbReference type="Proteomes" id="UP000562352"/>
    </source>
</evidence>
<feature type="compositionally biased region" description="Gly residues" evidence="17">
    <location>
        <begin position="434"/>
        <end position="444"/>
    </location>
</feature>
<dbReference type="Gene3D" id="3.30.565.10">
    <property type="entry name" value="Histidine kinase-like ATPase, C-terminal domain"/>
    <property type="match status" value="1"/>
</dbReference>
<comment type="caution">
    <text evidence="20">The sequence shown here is derived from an EMBL/GenBank/DDBJ whole genome shotgun (WGS) entry which is preliminary data.</text>
</comment>
<dbReference type="RefSeq" id="WP_184944864.1">
    <property type="nucleotide sequence ID" value="NZ_BAAAWZ010000001.1"/>
</dbReference>
<reference evidence="20 21" key="1">
    <citation type="submission" date="2020-08" db="EMBL/GenBank/DDBJ databases">
        <title>Genomic Encyclopedia of Type Strains, Phase III (KMG-III): the genomes of soil and plant-associated and newly described type strains.</title>
        <authorList>
            <person name="Whitman W."/>
        </authorList>
    </citation>
    <scope>NUCLEOTIDE SEQUENCE [LARGE SCALE GENOMIC DNA]</scope>
    <source>
        <strain evidence="20 21">CECT 3303</strain>
    </source>
</reference>
<feature type="transmembrane region" description="Helical" evidence="18">
    <location>
        <begin position="131"/>
        <end position="152"/>
    </location>
</feature>
<sequence length="454" mass="47466">MGALTGGPPAPRRPVPRIPIPLMRPGRPADPAGPHAWESLRGWELMLGASTLLPAVFIALEGRPGWEDPLAAGLMAAILPVYLLVGRPAILDEDRRRGVVYVVLLVVLFTPAALLAPSATFALFGLCPQCFMVLAARPAVAVVVVLNAGPALRFLLSRDGWEGTFNFLTVTTITVFFSAVFGVWMERIMEQSEERASLIEELEAQRAEVARLSAERGALAERERLAGEIHDTLAQGFTSIIMLIQAAEAQPDPARHLALAVRTARENLAEARALVAALSPAPLDGSTLDEALRRLAARLGEETGIAADAAVRGESRALPPPTEVVLIRAVQEALSNVRKHASAGRVEVSTTYGAGSVALRIRDDGRGFDPRSRDGYGLRGMRARVEQVGGSLTLTSAPGEGTAVEITVPAGPAASAEGTGAPVPPPGGFRDGDGSGASGGGVPAGTGDTAERRA</sequence>
<evidence type="ECO:0000256" key="9">
    <source>
        <dbReference type="ARBA" id="ARBA00022723"/>
    </source>
</evidence>
<dbReference type="Gene3D" id="1.20.5.1930">
    <property type="match status" value="1"/>
</dbReference>
<evidence type="ECO:0000256" key="10">
    <source>
        <dbReference type="ARBA" id="ARBA00022777"/>
    </source>
</evidence>
<keyword evidence="13" id="KW-0411">Iron-sulfur</keyword>
<name>A0A841D7K2_PLAVE</name>
<evidence type="ECO:0000256" key="8">
    <source>
        <dbReference type="ARBA" id="ARBA00022679"/>
    </source>
</evidence>
<evidence type="ECO:0000256" key="13">
    <source>
        <dbReference type="ARBA" id="ARBA00023014"/>
    </source>
</evidence>
<keyword evidence="18" id="KW-1133">Transmembrane helix</keyword>
<proteinExistence type="predicted"/>
<dbReference type="InterPro" id="IPR036890">
    <property type="entry name" value="HATPase_C_sf"/>
</dbReference>
<evidence type="ECO:0000256" key="2">
    <source>
        <dbReference type="ARBA" id="ARBA00001966"/>
    </source>
</evidence>
<evidence type="ECO:0000256" key="4">
    <source>
        <dbReference type="ARBA" id="ARBA00012438"/>
    </source>
</evidence>
<dbReference type="Pfam" id="PF07730">
    <property type="entry name" value="HisKA_3"/>
    <property type="match status" value="1"/>
</dbReference>
<dbReference type="GO" id="GO:0000155">
    <property type="term" value="F:phosphorelay sensor kinase activity"/>
    <property type="evidence" value="ECO:0007669"/>
    <property type="project" value="InterPro"/>
</dbReference>
<keyword evidence="18" id="KW-0812">Transmembrane</keyword>
<dbReference type="GO" id="GO:0016020">
    <property type="term" value="C:membrane"/>
    <property type="evidence" value="ECO:0007669"/>
    <property type="project" value="InterPro"/>
</dbReference>
<evidence type="ECO:0000256" key="18">
    <source>
        <dbReference type="SAM" id="Phobius"/>
    </source>
</evidence>
<keyword evidence="7" id="KW-0963">Cytoplasm</keyword>
<accession>A0A841D7K2</accession>
<dbReference type="GO" id="GO:0051539">
    <property type="term" value="F:4 iron, 4 sulfur cluster binding"/>
    <property type="evidence" value="ECO:0007669"/>
    <property type="project" value="UniProtKB-KW"/>
</dbReference>
<dbReference type="EMBL" id="JACHJJ010000017">
    <property type="protein sequence ID" value="MBB5965449.1"/>
    <property type="molecule type" value="Genomic_DNA"/>
</dbReference>
<comment type="cofactor">
    <cofactor evidence="2">
        <name>[4Fe-4S] cluster</name>
        <dbReference type="ChEBI" id="CHEBI:49883"/>
    </cofactor>
</comment>
<dbReference type="GO" id="GO:0046872">
    <property type="term" value="F:metal ion binding"/>
    <property type="evidence" value="ECO:0007669"/>
    <property type="project" value="UniProtKB-KW"/>
</dbReference>
<keyword evidence="16" id="KW-0175">Coiled coil</keyword>
<dbReference type="CDD" id="cd16917">
    <property type="entry name" value="HATPase_UhpB-NarQ-NarX-like"/>
    <property type="match status" value="1"/>
</dbReference>
<dbReference type="PANTHER" id="PTHR24421:SF62">
    <property type="entry name" value="SENSORY TRANSDUCTION HISTIDINE KINASE"/>
    <property type="match status" value="1"/>
</dbReference>
<dbReference type="SMART" id="SM00387">
    <property type="entry name" value="HATPase_c"/>
    <property type="match status" value="1"/>
</dbReference>
<dbReference type="PRINTS" id="PR00344">
    <property type="entry name" value="BCTRLSENSOR"/>
</dbReference>
<evidence type="ECO:0000256" key="12">
    <source>
        <dbReference type="ARBA" id="ARBA00023012"/>
    </source>
</evidence>
<feature type="transmembrane region" description="Helical" evidence="18">
    <location>
        <begin position="98"/>
        <end position="125"/>
    </location>
</feature>
<dbReference type="Pfam" id="PF02518">
    <property type="entry name" value="HATPase_c"/>
    <property type="match status" value="1"/>
</dbReference>
<feature type="coiled-coil region" evidence="16">
    <location>
        <begin position="185"/>
        <end position="222"/>
    </location>
</feature>
<keyword evidence="21" id="KW-1185">Reference proteome</keyword>
<keyword evidence="8" id="KW-0808">Transferase</keyword>
<comment type="catalytic activity">
    <reaction evidence="1">
        <text>ATP + protein L-histidine = ADP + protein N-phospho-L-histidine.</text>
        <dbReference type="EC" id="2.7.13.3"/>
    </reaction>
</comment>
<evidence type="ECO:0000256" key="6">
    <source>
        <dbReference type="ARBA" id="ARBA00022485"/>
    </source>
</evidence>
<keyword evidence="9" id="KW-0479">Metal-binding</keyword>
<dbReference type="InterPro" id="IPR003594">
    <property type="entry name" value="HATPase_dom"/>
</dbReference>
<dbReference type="InterPro" id="IPR011712">
    <property type="entry name" value="Sig_transdc_His_kin_sub3_dim/P"/>
</dbReference>
<evidence type="ECO:0000256" key="1">
    <source>
        <dbReference type="ARBA" id="ARBA00000085"/>
    </source>
</evidence>
<feature type="transmembrane region" description="Helical" evidence="18">
    <location>
        <begin position="69"/>
        <end position="86"/>
    </location>
</feature>
<organism evidence="20 21">
    <name type="scientific">Planomonospora venezuelensis</name>
    <dbReference type="NCBI Taxonomy" id="1999"/>
    <lineage>
        <taxon>Bacteria</taxon>
        <taxon>Bacillati</taxon>
        <taxon>Actinomycetota</taxon>
        <taxon>Actinomycetes</taxon>
        <taxon>Streptosporangiales</taxon>
        <taxon>Streptosporangiaceae</taxon>
        <taxon>Planomonospora</taxon>
    </lineage>
</organism>
<evidence type="ECO:0000256" key="17">
    <source>
        <dbReference type="SAM" id="MobiDB-lite"/>
    </source>
</evidence>
<keyword evidence="10 20" id="KW-0418">Kinase</keyword>
<evidence type="ECO:0000256" key="16">
    <source>
        <dbReference type="SAM" id="Coils"/>
    </source>
</evidence>
<feature type="transmembrane region" description="Helical" evidence="18">
    <location>
        <begin position="164"/>
        <end position="185"/>
    </location>
</feature>
<dbReference type="PANTHER" id="PTHR24421">
    <property type="entry name" value="NITRATE/NITRITE SENSOR PROTEIN NARX-RELATED"/>
    <property type="match status" value="1"/>
</dbReference>
<dbReference type="PROSITE" id="PS50109">
    <property type="entry name" value="HIS_KIN"/>
    <property type="match status" value="1"/>
</dbReference>